<accession>A0ABV0EPL8</accession>
<comment type="caution">
    <text evidence="4">The sequence shown here is derived from an EMBL/GenBank/DDBJ whole genome shotgun (WGS) entry which is preliminary data.</text>
</comment>
<keyword evidence="5" id="KW-1185">Reference proteome</keyword>
<evidence type="ECO:0000313" key="5">
    <source>
        <dbReference type="Proteomes" id="UP000664357"/>
    </source>
</evidence>
<dbReference type="InterPro" id="IPR036388">
    <property type="entry name" value="WH-like_DNA-bd_sf"/>
</dbReference>
<sequence>MKISKNEKKLLSYLFIQNDWVTGESIARHLDVSDRTIRNYVASMNDSLSKANCKILSERGKGYRLRFIDSEKIFELINHENVFKTSDSIMRSIAVKLILSEESVNLNDLEDEFFLSRTKIDLVLREIRFFSEKLGYKEAFTRKNNCVSCSLDEKDKRLLAAEFINNNTFDVGEIVDNSYGYFLEENVHSLMEIVREFMDEFSIIITDSDMFKIIIIMHMQINRIKDNYELDCSMEDVESSIFPYVSEVTHNILDSISKEFAINFSYDEKLFFSKQFSNLRFLTSNNITKNEILNVVESRYTIVVQKLLEDIKEEFTIDFTDDEKLFVDLTLHVRFSCGLSDESNDIKNPVLDEIKNKFPFVFELSTCIFNRFAEYFDFEINENQLSYIAAHLGGALERKNKHIEKKRESIAVCSSLNVSIIWLLMSKLSTVYGNSFDIVGPYPIYQFKDLLLNEPSIIVTTSVTPQANHNSIPVVTVSAKLEEADIQAINSEIDKLKKKESKKTLPTGLDQFFSKELFFWEYDLHSQTEVLQFLTQRIMEQGYAEEGLLESTLEREKMASTAFQNNVAIPHPVKHCANQTVIAVLKLKRPIPWGTSSSQLILYFVTNQKEKHFFHVFFSLFSDVVTDKLKVDKLMKKSDYQEFVNELLS</sequence>
<proteinExistence type="predicted"/>
<reference evidence="4 5" key="1">
    <citation type="submission" date="2024-02" db="EMBL/GenBank/DDBJ databases">
        <title>The Genome Sequence of Enterococcus sp. DIV0159.</title>
        <authorList>
            <person name="Earl A."/>
            <person name="Manson A."/>
            <person name="Gilmore M."/>
            <person name="Sanders J."/>
            <person name="Shea T."/>
            <person name="Howe W."/>
            <person name="Livny J."/>
            <person name="Cuomo C."/>
            <person name="Neafsey D."/>
            <person name="Birren B."/>
        </authorList>
    </citation>
    <scope>NUCLEOTIDE SEQUENCE [LARGE SCALE GENOMIC DNA]</scope>
    <source>
        <strain evidence="4 5">665A</strain>
    </source>
</reference>
<organism evidence="4 5">
    <name type="scientific">Candidatus Enterococcus ferrettii</name>
    <dbReference type="NCBI Taxonomy" id="2815324"/>
    <lineage>
        <taxon>Bacteria</taxon>
        <taxon>Bacillati</taxon>
        <taxon>Bacillota</taxon>
        <taxon>Bacilli</taxon>
        <taxon>Lactobacillales</taxon>
        <taxon>Enterococcaceae</taxon>
        <taxon>Enterococcus</taxon>
    </lineage>
</organism>
<evidence type="ECO:0000256" key="1">
    <source>
        <dbReference type="ARBA" id="ARBA00022737"/>
    </source>
</evidence>
<evidence type="ECO:0000259" key="2">
    <source>
        <dbReference type="PROSITE" id="PS51094"/>
    </source>
</evidence>
<dbReference type="PROSITE" id="PS51372">
    <property type="entry name" value="PRD_2"/>
    <property type="match status" value="2"/>
</dbReference>
<dbReference type="Gene3D" id="3.40.930.10">
    <property type="entry name" value="Mannitol-specific EII, Chain A"/>
    <property type="match status" value="1"/>
</dbReference>
<dbReference type="Gene3D" id="1.10.1790.10">
    <property type="entry name" value="PRD domain"/>
    <property type="match status" value="1"/>
</dbReference>
<dbReference type="EMBL" id="JAFREL020000002">
    <property type="protein sequence ID" value="MEO1770566.1"/>
    <property type="molecule type" value="Genomic_DNA"/>
</dbReference>
<protein>
    <submittedName>
        <fullName evidence="4">Lichenan operon transcriptional antiterminator</fullName>
    </submittedName>
</protein>
<dbReference type="InterPro" id="IPR013196">
    <property type="entry name" value="HTH_11"/>
</dbReference>
<name>A0ABV0EPL8_9ENTE</name>
<dbReference type="Pfam" id="PF08279">
    <property type="entry name" value="HTH_11"/>
    <property type="match status" value="1"/>
</dbReference>
<dbReference type="Pfam" id="PF00359">
    <property type="entry name" value="PTS_EIIA_2"/>
    <property type="match status" value="1"/>
</dbReference>
<gene>
    <name evidence="4" type="ORF">JZO67_002519</name>
</gene>
<evidence type="ECO:0000259" key="3">
    <source>
        <dbReference type="PROSITE" id="PS51372"/>
    </source>
</evidence>
<dbReference type="InterPro" id="IPR011608">
    <property type="entry name" value="PRD"/>
</dbReference>
<dbReference type="SUPFAM" id="SSF63520">
    <property type="entry name" value="PTS-regulatory domain, PRD"/>
    <property type="match status" value="2"/>
</dbReference>
<feature type="domain" description="PRD" evidence="3">
    <location>
        <begin position="181"/>
        <end position="286"/>
    </location>
</feature>
<dbReference type="Proteomes" id="UP000664357">
    <property type="component" value="Unassembled WGS sequence"/>
</dbReference>
<dbReference type="InterPro" id="IPR016152">
    <property type="entry name" value="PTrfase/Anion_transptr"/>
</dbReference>
<dbReference type="PROSITE" id="PS51094">
    <property type="entry name" value="PTS_EIIA_TYPE_2"/>
    <property type="match status" value="1"/>
</dbReference>
<dbReference type="PANTHER" id="PTHR30185:SF13">
    <property type="entry name" value="LICABCH OPERON REGULATOR-RELATED"/>
    <property type="match status" value="1"/>
</dbReference>
<feature type="domain" description="PRD" evidence="3">
    <location>
        <begin position="295"/>
        <end position="402"/>
    </location>
</feature>
<evidence type="ECO:0000313" key="4">
    <source>
        <dbReference type="EMBL" id="MEO1770566.1"/>
    </source>
</evidence>
<feature type="domain" description="PTS EIIA type-2" evidence="2">
    <location>
        <begin position="511"/>
        <end position="649"/>
    </location>
</feature>
<dbReference type="Gene3D" id="1.10.10.10">
    <property type="entry name" value="Winged helix-like DNA-binding domain superfamily/Winged helix DNA-binding domain"/>
    <property type="match status" value="1"/>
</dbReference>
<dbReference type="RefSeq" id="WP_207701297.1">
    <property type="nucleotide sequence ID" value="NZ_JAFREL020000002.1"/>
</dbReference>
<dbReference type="InterPro" id="IPR002178">
    <property type="entry name" value="PTS_EIIA_type-2_dom"/>
</dbReference>
<keyword evidence="1" id="KW-0677">Repeat</keyword>
<dbReference type="Pfam" id="PF00874">
    <property type="entry name" value="PRD"/>
    <property type="match status" value="2"/>
</dbReference>
<dbReference type="InterPro" id="IPR036634">
    <property type="entry name" value="PRD_sf"/>
</dbReference>
<dbReference type="PANTHER" id="PTHR30185">
    <property type="entry name" value="CRYPTIC BETA-GLUCOSIDE BGL OPERON ANTITERMINATOR"/>
    <property type="match status" value="1"/>
</dbReference>
<dbReference type="InterPro" id="IPR050661">
    <property type="entry name" value="BglG_antiterminators"/>
</dbReference>
<dbReference type="SUPFAM" id="SSF55804">
    <property type="entry name" value="Phoshotransferase/anion transport protein"/>
    <property type="match status" value="1"/>
</dbReference>
<dbReference type="CDD" id="cd00211">
    <property type="entry name" value="PTS_IIA_fru"/>
    <property type="match status" value="1"/>
</dbReference>